<organism evidence="1 2">
    <name type="scientific">Guopingia tenuis</name>
    <dbReference type="NCBI Taxonomy" id="2763656"/>
    <lineage>
        <taxon>Bacteria</taxon>
        <taxon>Bacillati</taxon>
        <taxon>Bacillota</taxon>
        <taxon>Clostridia</taxon>
        <taxon>Christensenellales</taxon>
        <taxon>Christensenellaceae</taxon>
        <taxon>Guopingia</taxon>
    </lineage>
</organism>
<evidence type="ECO:0000313" key="2">
    <source>
        <dbReference type="Proteomes" id="UP000617951"/>
    </source>
</evidence>
<comment type="caution">
    <text evidence="1">The sequence shown here is derived from an EMBL/GenBank/DDBJ whole genome shotgun (WGS) entry which is preliminary data.</text>
</comment>
<sequence>MHIEKTFRTDLTRCYSAGCTYIDGKAKLLLSSELEGPTRLVDAETLAMETVCEGPGGVMSMIPIPGKNGDFLMVQRFYPVFQSKEAGIAWCRPTADGWETREILKLPYLHRFDLFAVGDTVWFLGATLCTSKTEVDDWSDPGKLWVGILPKTPEETMEVYPIREGLLKNHGYYRWNWQGEDAGFVTCNSGVYVVRPPRAGETDWRIDHILERPISDVAVLDIDGDGEDELLLLEGFHGDEITINKKIDGEYKVIWEYKEKPIKMVHVAWGGLLRGIPTFICGTRKLDGGLFMVRYNRETGGFKTTEIEGDTGPANVCVVLGKDKDLILAANHRIGEGAVYTVTD</sequence>
<keyword evidence="2" id="KW-1185">Reference proteome</keyword>
<proteinExistence type="predicted"/>
<reference evidence="1" key="1">
    <citation type="submission" date="2020-08" db="EMBL/GenBank/DDBJ databases">
        <title>Genome public.</title>
        <authorList>
            <person name="Liu C."/>
            <person name="Sun Q."/>
        </authorList>
    </citation>
    <scope>NUCLEOTIDE SEQUENCE</scope>
    <source>
        <strain evidence="1">NSJ-63</strain>
    </source>
</reference>
<evidence type="ECO:0008006" key="3">
    <source>
        <dbReference type="Google" id="ProtNLM"/>
    </source>
</evidence>
<protein>
    <recommendedName>
        <fullName evidence="3">VCBS repeat-containing protein</fullName>
    </recommendedName>
</protein>
<evidence type="ECO:0000313" key="1">
    <source>
        <dbReference type="EMBL" id="MBC8537449.1"/>
    </source>
</evidence>
<dbReference type="RefSeq" id="WP_249279362.1">
    <property type="nucleotide sequence ID" value="NZ_JACRSS010000001.1"/>
</dbReference>
<dbReference type="EMBL" id="JACRSS010000001">
    <property type="protein sequence ID" value="MBC8537449.1"/>
    <property type="molecule type" value="Genomic_DNA"/>
</dbReference>
<gene>
    <name evidence="1" type="ORF">H8693_00690</name>
</gene>
<dbReference type="Proteomes" id="UP000617951">
    <property type="component" value="Unassembled WGS sequence"/>
</dbReference>
<dbReference type="AlphaFoldDB" id="A0A926DHM1"/>
<name>A0A926DHM1_9FIRM</name>
<accession>A0A926DHM1</accession>